<dbReference type="InterPro" id="IPR016831">
    <property type="entry name" value="PPi-dep_kinase"/>
</dbReference>
<dbReference type="Proteomes" id="UP000422221">
    <property type="component" value="Unassembled WGS sequence"/>
</dbReference>
<evidence type="ECO:0000313" key="4">
    <source>
        <dbReference type="EMBL" id="KAA3765821.1"/>
    </source>
</evidence>
<dbReference type="Pfam" id="PF00294">
    <property type="entry name" value="PfkB"/>
    <property type="match status" value="1"/>
</dbReference>
<gene>
    <name evidence="4" type="ORF">F3F73_09680</name>
</gene>
<dbReference type="RefSeq" id="WP_130058176.1">
    <property type="nucleotide sequence ID" value="NZ_JADNPJ010000004.1"/>
</dbReference>
<comment type="caution">
    <text evidence="4">The sequence shown here is derived from an EMBL/GenBank/DDBJ whole genome shotgun (WGS) entry which is preliminary data.</text>
</comment>
<dbReference type="InterPro" id="IPR029056">
    <property type="entry name" value="Ribokinase-like"/>
</dbReference>
<dbReference type="GO" id="GO:0005829">
    <property type="term" value="C:cytosol"/>
    <property type="evidence" value="ECO:0007669"/>
    <property type="project" value="TreeGrafter"/>
</dbReference>
<evidence type="ECO:0000259" key="3">
    <source>
        <dbReference type="Pfam" id="PF00294"/>
    </source>
</evidence>
<evidence type="ECO:0000256" key="2">
    <source>
        <dbReference type="ARBA" id="ARBA00022777"/>
    </source>
</evidence>
<accession>A0A7J4XJJ0</accession>
<dbReference type="EMBL" id="VWMK01000008">
    <property type="protein sequence ID" value="KAA3765821.1"/>
    <property type="molecule type" value="Genomic_DNA"/>
</dbReference>
<sequence>MKEQTLCCIGHITLDKVVTPQSTVYMPGGTAYYCSYAMRHLNNTDYRLVTAVGESELNVVERMRNAGINVTALPSKHSVYFENIYGENQNDRTQRVLAKADPFTSQYLKEIEADIYHLGSLLADDFPVDVIRHLAGKGLVAVDSQGYLREVRNTRVYPVDWPEKKEALKYVHFLKVNEHEMEVLTGYDSVTEAARKLYEWGVKEVLLTFGSMGSVIFDGKTFHQIPAYEPAVITDATGCGDTYTIGYLYQRAAGASIEEAGHFAAAMSTLKIEKSGPFCGTEADILHCMRHAKEILPCFSL</sequence>
<keyword evidence="1" id="KW-0808">Transferase</keyword>
<dbReference type="Gene3D" id="3.40.1190.20">
    <property type="match status" value="1"/>
</dbReference>
<dbReference type="AlphaFoldDB" id="A0A7J4XJJ0"/>
<keyword evidence="2 4" id="KW-0418">Kinase</keyword>
<dbReference type="PANTHER" id="PTHR10584:SF166">
    <property type="entry name" value="RIBOKINASE"/>
    <property type="match status" value="1"/>
</dbReference>
<dbReference type="SUPFAM" id="SSF53613">
    <property type="entry name" value="Ribokinase-like"/>
    <property type="match status" value="1"/>
</dbReference>
<evidence type="ECO:0000256" key="1">
    <source>
        <dbReference type="ARBA" id="ARBA00022679"/>
    </source>
</evidence>
<name>A0A7J4XJJ0_9BACE</name>
<dbReference type="GO" id="GO:0016301">
    <property type="term" value="F:kinase activity"/>
    <property type="evidence" value="ECO:0007669"/>
    <property type="project" value="UniProtKB-KW"/>
</dbReference>
<feature type="domain" description="Carbohydrate kinase PfkB" evidence="3">
    <location>
        <begin position="16"/>
        <end position="277"/>
    </location>
</feature>
<dbReference type="InterPro" id="IPR011611">
    <property type="entry name" value="PfkB_dom"/>
</dbReference>
<proteinExistence type="predicted"/>
<organism evidence="4 5">
    <name type="scientific">Bacteroides salyersiae</name>
    <dbReference type="NCBI Taxonomy" id="291644"/>
    <lineage>
        <taxon>Bacteria</taxon>
        <taxon>Pseudomonadati</taxon>
        <taxon>Bacteroidota</taxon>
        <taxon>Bacteroidia</taxon>
        <taxon>Bacteroidales</taxon>
        <taxon>Bacteroidaceae</taxon>
        <taxon>Bacteroides</taxon>
    </lineage>
</organism>
<reference evidence="4 5" key="1">
    <citation type="journal article" date="2019" name="Nat. Med.">
        <title>A library of human gut bacterial isolates paired with longitudinal multiomics data enables mechanistic microbiome research.</title>
        <authorList>
            <person name="Poyet M."/>
            <person name="Groussin M."/>
            <person name="Gibbons S.M."/>
            <person name="Avila-Pacheco J."/>
            <person name="Jiang X."/>
            <person name="Kearney S.M."/>
            <person name="Perrotta A.R."/>
            <person name="Berdy B."/>
            <person name="Zhao S."/>
            <person name="Lieberman T.D."/>
            <person name="Swanson P.K."/>
            <person name="Smith M."/>
            <person name="Roesemann S."/>
            <person name="Alexander J.E."/>
            <person name="Rich S.A."/>
            <person name="Livny J."/>
            <person name="Vlamakis H."/>
            <person name="Clish C."/>
            <person name="Bullock K."/>
            <person name="Deik A."/>
            <person name="Scott J."/>
            <person name="Pierce K.A."/>
            <person name="Xavier R.J."/>
            <person name="Alm E.J."/>
        </authorList>
    </citation>
    <scope>NUCLEOTIDE SEQUENCE [LARGE SCALE GENOMIC DNA]</scope>
    <source>
        <strain evidence="4 5">BIOML-A10</strain>
    </source>
</reference>
<dbReference type="PANTHER" id="PTHR10584">
    <property type="entry name" value="SUGAR KINASE"/>
    <property type="match status" value="1"/>
</dbReference>
<protein>
    <submittedName>
        <fullName evidence="4">Ribokinase</fullName>
    </submittedName>
</protein>
<evidence type="ECO:0000313" key="5">
    <source>
        <dbReference type="Proteomes" id="UP000422221"/>
    </source>
</evidence>
<dbReference type="CDD" id="cd01937">
    <property type="entry name" value="ribokinase_group_D"/>
    <property type="match status" value="1"/>
</dbReference>